<feature type="compositionally biased region" description="Polar residues" evidence="1">
    <location>
        <begin position="34"/>
        <end position="47"/>
    </location>
</feature>
<evidence type="ECO:0000313" key="4">
    <source>
        <dbReference type="Proteomes" id="UP001362999"/>
    </source>
</evidence>
<evidence type="ECO:0000313" key="3">
    <source>
        <dbReference type="EMBL" id="KAK7051975.1"/>
    </source>
</evidence>
<protein>
    <submittedName>
        <fullName evidence="3">Uncharacterized protein</fullName>
    </submittedName>
</protein>
<reference evidence="3 4" key="1">
    <citation type="journal article" date="2024" name="J Genomics">
        <title>Draft genome sequencing and assembly of Favolaschia claudopus CIRM-BRFM 2984 isolated from oak limbs.</title>
        <authorList>
            <person name="Navarro D."/>
            <person name="Drula E."/>
            <person name="Chaduli D."/>
            <person name="Cazenave R."/>
            <person name="Ahrendt S."/>
            <person name="Wang J."/>
            <person name="Lipzen A."/>
            <person name="Daum C."/>
            <person name="Barry K."/>
            <person name="Grigoriev I.V."/>
            <person name="Favel A."/>
            <person name="Rosso M.N."/>
            <person name="Martin F."/>
        </authorList>
    </citation>
    <scope>NUCLEOTIDE SEQUENCE [LARGE SCALE GENOMIC DNA]</scope>
    <source>
        <strain evidence="3 4">CIRM-BRFM 2984</strain>
    </source>
</reference>
<dbReference type="Proteomes" id="UP001362999">
    <property type="component" value="Unassembled WGS sequence"/>
</dbReference>
<sequence>MAKGRQPGAKNKPGHSGGGWRRGSGRKKKEPVSQHETNTPSTSTSVSGKRKKPDSKREKDNRHPKKARKSDDSAMASGSGIPESNPTIPTAEAARPVEKPTAIYPIFRKRAEVEEMPLLGAGAPRSVLNVAPPIVNNLDLGNAHTTESVASATYESNIPPELSSVAFDVGNTDCSAEEAPSPEGVVQAYLDRIQKEVHETTGSLS</sequence>
<evidence type="ECO:0000313" key="2">
    <source>
        <dbReference type="EMBL" id="KAK7051974.1"/>
    </source>
</evidence>
<dbReference type="EMBL" id="JAWWNJ010000007">
    <property type="protein sequence ID" value="KAK7051975.1"/>
    <property type="molecule type" value="Genomic_DNA"/>
</dbReference>
<name>A0AAW0DLW8_9AGAR</name>
<dbReference type="AlphaFoldDB" id="A0AAW0DLW8"/>
<keyword evidence="4" id="KW-1185">Reference proteome</keyword>
<organism evidence="3 4">
    <name type="scientific">Favolaschia claudopus</name>
    <dbReference type="NCBI Taxonomy" id="2862362"/>
    <lineage>
        <taxon>Eukaryota</taxon>
        <taxon>Fungi</taxon>
        <taxon>Dikarya</taxon>
        <taxon>Basidiomycota</taxon>
        <taxon>Agaricomycotina</taxon>
        <taxon>Agaricomycetes</taxon>
        <taxon>Agaricomycetidae</taxon>
        <taxon>Agaricales</taxon>
        <taxon>Marasmiineae</taxon>
        <taxon>Mycenaceae</taxon>
        <taxon>Favolaschia</taxon>
    </lineage>
</organism>
<accession>A0AAW0DLW8</accession>
<dbReference type="EMBL" id="JAWWNJ010000007">
    <property type="protein sequence ID" value="KAK7051974.1"/>
    <property type="molecule type" value="Genomic_DNA"/>
</dbReference>
<comment type="caution">
    <text evidence="3">The sequence shown here is derived from an EMBL/GenBank/DDBJ whole genome shotgun (WGS) entry which is preliminary data.</text>
</comment>
<feature type="region of interest" description="Disordered" evidence="1">
    <location>
        <begin position="1"/>
        <end position="100"/>
    </location>
</feature>
<evidence type="ECO:0000256" key="1">
    <source>
        <dbReference type="SAM" id="MobiDB-lite"/>
    </source>
</evidence>
<gene>
    <name evidence="2" type="ORF">R3P38DRAFT_2762430</name>
    <name evidence="3" type="ORF">R3P38DRAFT_2762431</name>
</gene>
<proteinExistence type="predicted"/>